<dbReference type="Pfam" id="PF11612">
    <property type="entry name" value="T2SSJ"/>
    <property type="match status" value="1"/>
</dbReference>
<name>A0A4S2HAX6_9PROT</name>
<dbReference type="OrthoDB" id="9794345at2"/>
<evidence type="ECO:0000256" key="10">
    <source>
        <dbReference type="SAM" id="Phobius"/>
    </source>
</evidence>
<keyword evidence="6" id="KW-0997">Cell inner membrane</keyword>
<evidence type="ECO:0000256" key="7">
    <source>
        <dbReference type="ARBA" id="ARBA00022692"/>
    </source>
</evidence>
<keyword evidence="12" id="KW-1185">Reference proteome</keyword>
<dbReference type="Pfam" id="PF07963">
    <property type="entry name" value="N_methyl"/>
    <property type="match status" value="1"/>
</dbReference>
<keyword evidence="9 10" id="KW-0472">Membrane</keyword>
<comment type="caution">
    <text evidence="11">The sequence shown here is derived from an EMBL/GenBank/DDBJ whole genome shotgun (WGS) entry which is preliminary data.</text>
</comment>
<accession>A0A4S2HAX6</accession>
<dbReference type="NCBIfam" id="TIGR01711">
    <property type="entry name" value="gspJ"/>
    <property type="match status" value="1"/>
</dbReference>
<dbReference type="NCBIfam" id="TIGR02532">
    <property type="entry name" value="IV_pilin_GFxxxE"/>
    <property type="match status" value="1"/>
</dbReference>
<dbReference type="GO" id="GO:0015627">
    <property type="term" value="C:type II protein secretion system complex"/>
    <property type="evidence" value="ECO:0007669"/>
    <property type="project" value="InterPro"/>
</dbReference>
<evidence type="ECO:0000256" key="1">
    <source>
        <dbReference type="ARBA" id="ARBA00004377"/>
    </source>
</evidence>
<dbReference type="InterPro" id="IPR051621">
    <property type="entry name" value="T2SS_protein_J"/>
</dbReference>
<comment type="subcellular location">
    <subcellularLocation>
        <location evidence="1">Cell inner membrane</location>
        <topology evidence="1">Single-pass membrane protein</topology>
    </subcellularLocation>
</comment>
<reference evidence="11 12" key="1">
    <citation type="journal article" date="2013" name="Int. J. Syst. Evol. Microbiol.">
        <title>Marinicauda pacifica gen. nov., sp. nov., a prosthecate alphaproteobacterium of the family Hyphomonadaceae isolated from deep seawater.</title>
        <authorList>
            <person name="Zhang X.Y."/>
            <person name="Li G.W."/>
            <person name="Wang C.S."/>
            <person name="Zhang Y.J."/>
            <person name="Xu X.W."/>
            <person name="Li H."/>
            <person name="Liu A."/>
            <person name="Liu C."/>
            <person name="Xie B.B."/>
            <person name="Qin Q.L."/>
            <person name="Xu Z."/>
            <person name="Chen X.L."/>
            <person name="Zhou B.C."/>
            <person name="Zhang Y.Z."/>
        </authorList>
    </citation>
    <scope>NUCLEOTIDE SEQUENCE [LARGE SCALE GENOMIC DNA]</scope>
    <source>
        <strain evidence="11 12">P-1 km-3</strain>
    </source>
</reference>
<comment type="similarity">
    <text evidence="2">Belongs to the GSP J family.</text>
</comment>
<evidence type="ECO:0000313" key="12">
    <source>
        <dbReference type="Proteomes" id="UP000305451"/>
    </source>
</evidence>
<evidence type="ECO:0000256" key="5">
    <source>
        <dbReference type="ARBA" id="ARBA00022481"/>
    </source>
</evidence>
<evidence type="ECO:0000256" key="3">
    <source>
        <dbReference type="ARBA" id="ARBA00021539"/>
    </source>
</evidence>
<dbReference type="Proteomes" id="UP000305451">
    <property type="component" value="Unassembled WGS sequence"/>
</dbReference>
<feature type="transmembrane region" description="Helical" evidence="10">
    <location>
        <begin position="20"/>
        <end position="41"/>
    </location>
</feature>
<evidence type="ECO:0000256" key="4">
    <source>
        <dbReference type="ARBA" id="ARBA00022475"/>
    </source>
</evidence>
<keyword evidence="7 10" id="KW-0812">Transmembrane</keyword>
<dbReference type="AlphaFoldDB" id="A0A4S2HAX6"/>
<sequence length="224" mass="24562">MTAMHAPRGREAGFTLTEVLVAVMIFAMISAISLAMLTAALRSEQTYETQLDRIAQVQRARTLLRDDVGQLVLRAYRGEEGVSDGRALAGNVEGADPFEPARAGEEREILVLTRRGWANPGGAAPRSSLQRVAWLYDGTTLKRQAWTYPDTARGNEPVTLTVIEEAADLRLEFLVGTAWRADILAVTDGETRPAMPRAVRVRYTLQGLGEIEHVVLTPVPELVP</sequence>
<dbReference type="GO" id="GO:0015628">
    <property type="term" value="P:protein secretion by the type II secretion system"/>
    <property type="evidence" value="ECO:0007669"/>
    <property type="project" value="InterPro"/>
</dbReference>
<dbReference type="SUPFAM" id="SSF54523">
    <property type="entry name" value="Pili subunits"/>
    <property type="match status" value="1"/>
</dbReference>
<dbReference type="Gene3D" id="3.10.610.10">
    <property type="entry name" value="GSPII I/J protein-like"/>
    <property type="match status" value="1"/>
</dbReference>
<dbReference type="InterPro" id="IPR012902">
    <property type="entry name" value="N_methyl_site"/>
</dbReference>
<dbReference type="RefSeq" id="WP_135944817.1">
    <property type="nucleotide sequence ID" value="NZ_BMEI01000002.1"/>
</dbReference>
<dbReference type="GO" id="GO:0005886">
    <property type="term" value="C:plasma membrane"/>
    <property type="evidence" value="ECO:0007669"/>
    <property type="project" value="UniProtKB-SubCell"/>
</dbReference>
<keyword evidence="5" id="KW-0488">Methylation</keyword>
<evidence type="ECO:0000256" key="9">
    <source>
        <dbReference type="ARBA" id="ARBA00023136"/>
    </source>
</evidence>
<dbReference type="InterPro" id="IPR010055">
    <property type="entry name" value="T2SS_protein-GspJ"/>
</dbReference>
<organism evidence="11 12">
    <name type="scientific">Marinicauda pacifica</name>
    <dbReference type="NCBI Taxonomy" id="1133559"/>
    <lineage>
        <taxon>Bacteria</taxon>
        <taxon>Pseudomonadati</taxon>
        <taxon>Pseudomonadota</taxon>
        <taxon>Alphaproteobacteria</taxon>
        <taxon>Maricaulales</taxon>
        <taxon>Maricaulaceae</taxon>
        <taxon>Marinicauda</taxon>
    </lineage>
</organism>
<evidence type="ECO:0000256" key="2">
    <source>
        <dbReference type="ARBA" id="ARBA00011084"/>
    </source>
</evidence>
<dbReference type="InterPro" id="IPR045584">
    <property type="entry name" value="Pilin-like"/>
</dbReference>
<gene>
    <name evidence="11" type="primary">gspJ</name>
    <name evidence="11" type="ORF">E5162_08540</name>
</gene>
<keyword evidence="8 10" id="KW-1133">Transmembrane helix</keyword>
<dbReference type="EMBL" id="SRXV01000002">
    <property type="protein sequence ID" value="TGY93100.1"/>
    <property type="molecule type" value="Genomic_DNA"/>
</dbReference>
<protein>
    <recommendedName>
        <fullName evidence="3">Type II secretion system protein J</fullName>
    </recommendedName>
</protein>
<keyword evidence="4" id="KW-1003">Cell membrane</keyword>
<dbReference type="PANTHER" id="PTHR39583:SF2">
    <property type="entry name" value="TYPE II SECRETION SYSTEM PROTEIN J"/>
    <property type="match status" value="1"/>
</dbReference>
<evidence type="ECO:0000313" key="11">
    <source>
        <dbReference type="EMBL" id="TGY93100.1"/>
    </source>
</evidence>
<dbReference type="PANTHER" id="PTHR39583">
    <property type="entry name" value="TYPE II SECRETION SYSTEM PROTEIN J-RELATED"/>
    <property type="match status" value="1"/>
</dbReference>
<proteinExistence type="inferred from homology"/>
<evidence type="ECO:0000256" key="8">
    <source>
        <dbReference type="ARBA" id="ARBA00022989"/>
    </source>
</evidence>
<evidence type="ECO:0000256" key="6">
    <source>
        <dbReference type="ARBA" id="ARBA00022519"/>
    </source>
</evidence>